<feature type="compositionally biased region" description="Low complexity" evidence="1">
    <location>
        <begin position="122"/>
        <end position="149"/>
    </location>
</feature>
<dbReference type="Proteomes" id="UP001357485">
    <property type="component" value="Unassembled WGS sequence"/>
</dbReference>
<feature type="region of interest" description="Disordered" evidence="1">
    <location>
        <begin position="94"/>
        <end position="149"/>
    </location>
</feature>
<comment type="caution">
    <text evidence="2">The sequence shown here is derived from an EMBL/GenBank/DDBJ whole genome shotgun (WGS) entry which is preliminary data.</text>
</comment>
<evidence type="ECO:0008006" key="4">
    <source>
        <dbReference type="Google" id="ProtNLM"/>
    </source>
</evidence>
<feature type="region of interest" description="Disordered" evidence="1">
    <location>
        <begin position="1"/>
        <end position="47"/>
    </location>
</feature>
<feature type="compositionally biased region" description="Basic residues" evidence="1">
    <location>
        <begin position="490"/>
        <end position="510"/>
    </location>
</feature>
<reference evidence="2 3" key="1">
    <citation type="submission" date="2023-08" db="EMBL/GenBank/DDBJ databases">
        <title>Black Yeasts Isolated from many extreme environments.</title>
        <authorList>
            <person name="Coleine C."/>
            <person name="Stajich J.E."/>
            <person name="Selbmann L."/>
        </authorList>
    </citation>
    <scope>NUCLEOTIDE SEQUENCE [LARGE SCALE GENOMIC DNA]</scope>
    <source>
        <strain evidence="2 3">CCFEE 536</strain>
    </source>
</reference>
<sequence length="518" mass="57608">MPLHSTSARQTRKRKLSEVEPVAAPLPQPSTKRRKPEGHQRHRTPSSFWDNLSKQWLTPRALREFDRRTVRPLPLLPPDPPTLKEDHIAELKRFARRGGPSLSDIRAYPEPETPIQPNPTMSSSESASRSRVELSSTRNTSSRISTTRKTSAYDAGFEQHLREYSIYLNNRGPKPCNWEEINNRLGQQRASLSPSQFSEGQFESFQQRNEEAQNEAKVMSSVFPVIAGNANIPSQEDIMYTNLAPLTDGTITAPKPDFYDGARLEQLDRRVRNALGRYIVPSKNFSNPALPNFFAEAKGPDGSAAVAKRQACYDGAIGARGMLHARSYASGDDMEYDGSAYTITSTYHDGTLKMYTTHSTQPAEPDGMPGYHMTQLNTWGVTGNLETFRQGASAFRNARDWAKEQRDNTITRANAKANNSPGGLSGIKSSGRNLLLGFASEAPSQASATSVDEAPYTIESLSQETLFTSDTAVHESETSTDELAMDVKTPAKRSSRLSKRLQQSRRKRRNHDVSPALF</sequence>
<name>A0ABR0M8K9_9PEZI</name>
<gene>
    <name evidence="2" type="ORF">LTR16_000815</name>
</gene>
<evidence type="ECO:0000313" key="3">
    <source>
        <dbReference type="Proteomes" id="UP001357485"/>
    </source>
</evidence>
<dbReference type="EMBL" id="JAVRRA010000029">
    <property type="protein sequence ID" value="KAK5295705.1"/>
    <property type="molecule type" value="Genomic_DNA"/>
</dbReference>
<organism evidence="2 3">
    <name type="scientific">Cryomyces antarcticus</name>
    <dbReference type="NCBI Taxonomy" id="329879"/>
    <lineage>
        <taxon>Eukaryota</taxon>
        <taxon>Fungi</taxon>
        <taxon>Dikarya</taxon>
        <taxon>Ascomycota</taxon>
        <taxon>Pezizomycotina</taxon>
        <taxon>Dothideomycetes</taxon>
        <taxon>Dothideomycetes incertae sedis</taxon>
        <taxon>Cryomyces</taxon>
    </lineage>
</organism>
<protein>
    <recommendedName>
        <fullName evidence="4">ASX DEUBAD domain-containing protein</fullName>
    </recommendedName>
</protein>
<proteinExistence type="predicted"/>
<evidence type="ECO:0000256" key="1">
    <source>
        <dbReference type="SAM" id="MobiDB-lite"/>
    </source>
</evidence>
<keyword evidence="3" id="KW-1185">Reference proteome</keyword>
<feature type="compositionally biased region" description="Basic residues" evidence="1">
    <location>
        <begin position="31"/>
        <end position="44"/>
    </location>
</feature>
<evidence type="ECO:0000313" key="2">
    <source>
        <dbReference type="EMBL" id="KAK5295705.1"/>
    </source>
</evidence>
<feature type="region of interest" description="Disordered" evidence="1">
    <location>
        <begin position="468"/>
        <end position="518"/>
    </location>
</feature>
<accession>A0ABR0M8K9</accession>